<dbReference type="InterPro" id="IPR027267">
    <property type="entry name" value="AH/BAR_dom_sf"/>
</dbReference>
<keyword evidence="2" id="KW-1185">Reference proteome</keyword>
<dbReference type="SUPFAM" id="SSF103657">
    <property type="entry name" value="BAR/IMD domain-like"/>
    <property type="match status" value="1"/>
</dbReference>
<name>A0ABP0EG78_9ASCO</name>
<dbReference type="EMBL" id="OZ004258">
    <property type="protein sequence ID" value="CAK7914531.1"/>
    <property type="molecule type" value="Genomic_DNA"/>
</dbReference>
<organism evidence="1 2">
    <name type="scientific">[Candida] anglica</name>
    <dbReference type="NCBI Taxonomy" id="148631"/>
    <lineage>
        <taxon>Eukaryota</taxon>
        <taxon>Fungi</taxon>
        <taxon>Dikarya</taxon>
        <taxon>Ascomycota</taxon>
        <taxon>Saccharomycotina</taxon>
        <taxon>Pichiomycetes</taxon>
        <taxon>Debaryomycetaceae</taxon>
        <taxon>Kurtzmaniella</taxon>
    </lineage>
</organism>
<reference evidence="1 2" key="1">
    <citation type="submission" date="2024-01" db="EMBL/GenBank/DDBJ databases">
        <authorList>
            <consortium name="Genoscope - CEA"/>
            <person name="William W."/>
        </authorList>
    </citation>
    <scope>NUCLEOTIDE SEQUENCE [LARGE SCALE GENOMIC DNA]</scope>
    <source>
        <strain evidence="1 2">29B2s-10</strain>
    </source>
</reference>
<dbReference type="CDD" id="cd07600">
    <property type="entry name" value="BAR_Gvp36"/>
    <property type="match status" value="1"/>
</dbReference>
<dbReference type="Gene3D" id="1.20.1270.60">
    <property type="entry name" value="Arfaptin homology (AH) domain/BAR domain"/>
    <property type="match status" value="1"/>
</dbReference>
<dbReference type="InterPro" id="IPR018859">
    <property type="entry name" value="BAR_dom-cont"/>
</dbReference>
<evidence type="ECO:0008006" key="3">
    <source>
        <dbReference type="Google" id="ProtNLM"/>
    </source>
</evidence>
<sequence length="333" mass="36302">MSFNFSAFTKDLKSLGDKVTSEFNNELLPFAQRTSRMVQERIGKVNVDDISQLPSEYTELAAQCNNIERLYKNVLKITGTYETEGYDYPTNVQESFTEFGQNLTSRVQSLSRATTPAEAQAALLSGTALGGSGSAGAGGEFKPPKTFYHALARATDGSVLDAQASQRDDPLVKCLDQYSSTITKIANARLGQDQLVATKFNKPLTTTLRSLISQSNSIQKKVDAKRLDYDLARLNLANCSSPAKEPQLRVVMEAAEDDFANTVEDAINIMQNVLDNAKPLEEFLELVKAQLAYHKLAAELLGGLASDFEALVEDKAKKDGSASSARESGDFDI</sequence>
<dbReference type="Proteomes" id="UP001497600">
    <property type="component" value="Chromosome F"/>
</dbReference>
<accession>A0ABP0EG78</accession>
<evidence type="ECO:0000313" key="2">
    <source>
        <dbReference type="Proteomes" id="UP001497600"/>
    </source>
</evidence>
<dbReference type="Pfam" id="PF10455">
    <property type="entry name" value="BAR_2"/>
    <property type="match status" value="1"/>
</dbReference>
<proteinExistence type="predicted"/>
<protein>
    <recommendedName>
        <fullName evidence="3">BAR domain-containing protein</fullName>
    </recommendedName>
</protein>
<evidence type="ECO:0000313" key="1">
    <source>
        <dbReference type="EMBL" id="CAK7914531.1"/>
    </source>
</evidence>
<gene>
    <name evidence="1" type="ORF">CAAN4_F16842</name>
</gene>